<sequence length="240" mass="25952">MRPRRLLHSVLALCALAAFAGFVALGNWQVERRAWKLDLIERVEARVSAPAVAAPGTEDWPAVTRERDEYRHVRLQGRFLPDLDTRVASASELGTGYWILSPLQQQDGSLVLVNRGFVAQGQQAAPVPPGAVEVTGLLRITEPGGGVLRDNEPEEDRWFSRDVAAIAAKRGLSGAAPYFVDAAADTAGSPGGNGPVGGLTVIRFHNSHLVYAITWYGLALMVVGATVLVIREGRRKGQRR</sequence>
<dbReference type="Pfam" id="PF02104">
    <property type="entry name" value="SURF1"/>
    <property type="match status" value="1"/>
</dbReference>
<evidence type="ECO:0000256" key="7">
    <source>
        <dbReference type="SAM" id="SignalP"/>
    </source>
</evidence>
<comment type="caution">
    <text evidence="8">The sequence shown here is derived from an EMBL/GenBank/DDBJ whole genome shotgun (WGS) entry which is preliminary data.</text>
</comment>
<evidence type="ECO:0000256" key="5">
    <source>
        <dbReference type="ARBA" id="ARBA00023136"/>
    </source>
</evidence>
<name>A0A5C8ZSJ0_9GAMM</name>
<evidence type="ECO:0000256" key="3">
    <source>
        <dbReference type="ARBA" id="ARBA00022692"/>
    </source>
</evidence>
<dbReference type="OrthoDB" id="6079986at2"/>
<evidence type="ECO:0000313" key="8">
    <source>
        <dbReference type="EMBL" id="TXS90640.1"/>
    </source>
</evidence>
<evidence type="ECO:0000256" key="2">
    <source>
        <dbReference type="ARBA" id="ARBA00007165"/>
    </source>
</evidence>
<comment type="caution">
    <text evidence="6">Lacks conserved residue(s) required for the propagation of feature annotation.</text>
</comment>
<dbReference type="CDD" id="cd06662">
    <property type="entry name" value="SURF1"/>
    <property type="match status" value="1"/>
</dbReference>
<keyword evidence="4 6" id="KW-1133">Transmembrane helix</keyword>
<dbReference type="InterPro" id="IPR045214">
    <property type="entry name" value="Surf1/Surf4"/>
</dbReference>
<keyword evidence="3 6" id="KW-0812">Transmembrane</keyword>
<organism evidence="8 9">
    <name type="scientific">Parahaliea aestuarii</name>
    <dbReference type="NCBI Taxonomy" id="1852021"/>
    <lineage>
        <taxon>Bacteria</taxon>
        <taxon>Pseudomonadati</taxon>
        <taxon>Pseudomonadota</taxon>
        <taxon>Gammaproteobacteria</taxon>
        <taxon>Cellvibrionales</taxon>
        <taxon>Halieaceae</taxon>
        <taxon>Parahaliea</taxon>
    </lineage>
</organism>
<dbReference type="AlphaFoldDB" id="A0A5C8ZSJ0"/>
<keyword evidence="7" id="KW-0732">Signal</keyword>
<feature type="chain" id="PRO_5022867696" description="SURF1-like protein" evidence="7">
    <location>
        <begin position="21"/>
        <end position="240"/>
    </location>
</feature>
<feature type="transmembrane region" description="Helical" evidence="6">
    <location>
        <begin position="209"/>
        <end position="230"/>
    </location>
</feature>
<keyword evidence="6" id="KW-1003">Cell membrane</keyword>
<comment type="subcellular location">
    <subcellularLocation>
        <location evidence="6">Cell membrane</location>
        <topology evidence="6">Multi-pass membrane protein</topology>
    </subcellularLocation>
    <subcellularLocation>
        <location evidence="1">Membrane</location>
    </subcellularLocation>
</comment>
<comment type="similarity">
    <text evidence="2 6">Belongs to the SURF1 family.</text>
</comment>
<keyword evidence="5 6" id="KW-0472">Membrane</keyword>
<feature type="signal peptide" evidence="7">
    <location>
        <begin position="1"/>
        <end position="20"/>
    </location>
</feature>
<evidence type="ECO:0000313" key="9">
    <source>
        <dbReference type="Proteomes" id="UP000321933"/>
    </source>
</evidence>
<dbReference type="PANTHER" id="PTHR23427">
    <property type="entry name" value="SURFEIT LOCUS PROTEIN"/>
    <property type="match status" value="1"/>
</dbReference>
<dbReference type="PROSITE" id="PS50895">
    <property type="entry name" value="SURF1"/>
    <property type="match status" value="1"/>
</dbReference>
<dbReference type="GO" id="GO:0005886">
    <property type="term" value="C:plasma membrane"/>
    <property type="evidence" value="ECO:0007669"/>
    <property type="project" value="UniProtKB-SubCell"/>
</dbReference>
<proteinExistence type="inferred from homology"/>
<protein>
    <recommendedName>
        <fullName evidence="6">SURF1-like protein</fullName>
    </recommendedName>
</protein>
<dbReference type="EMBL" id="VRYZ01000006">
    <property type="protein sequence ID" value="TXS90640.1"/>
    <property type="molecule type" value="Genomic_DNA"/>
</dbReference>
<reference evidence="8 9" key="1">
    <citation type="submission" date="2019-08" db="EMBL/GenBank/DDBJ databases">
        <title>Parahaliea maris sp. nov., isolated from the surface seawater.</title>
        <authorList>
            <person name="Liu Y."/>
        </authorList>
    </citation>
    <scope>NUCLEOTIDE SEQUENCE [LARGE SCALE GENOMIC DNA]</scope>
    <source>
        <strain evidence="8 9">S2-26</strain>
    </source>
</reference>
<evidence type="ECO:0000256" key="1">
    <source>
        <dbReference type="ARBA" id="ARBA00004370"/>
    </source>
</evidence>
<accession>A0A5C8ZSJ0</accession>
<evidence type="ECO:0000256" key="4">
    <source>
        <dbReference type="ARBA" id="ARBA00022989"/>
    </source>
</evidence>
<dbReference type="InterPro" id="IPR002994">
    <property type="entry name" value="Surf1/Shy1"/>
</dbReference>
<dbReference type="PANTHER" id="PTHR23427:SF2">
    <property type="entry name" value="SURFEIT LOCUS PROTEIN 1"/>
    <property type="match status" value="1"/>
</dbReference>
<keyword evidence="9" id="KW-1185">Reference proteome</keyword>
<dbReference type="Proteomes" id="UP000321933">
    <property type="component" value="Unassembled WGS sequence"/>
</dbReference>
<evidence type="ECO:0000256" key="6">
    <source>
        <dbReference type="RuleBase" id="RU363076"/>
    </source>
</evidence>
<gene>
    <name evidence="8" type="ORF">FVW59_13455</name>
</gene>